<dbReference type="STRING" id="1437609.BCAL_1967"/>
<dbReference type="Pfam" id="PF03746">
    <property type="entry name" value="LamB_YcsF"/>
    <property type="match status" value="1"/>
</dbReference>
<dbReference type="EMBL" id="JGYS01000012">
    <property type="protein sequence ID" value="KFI54022.1"/>
    <property type="molecule type" value="Genomic_DNA"/>
</dbReference>
<dbReference type="RefSeq" id="WP_238549665.1">
    <property type="nucleotide sequence ID" value="NZ_JGYS01000012.1"/>
</dbReference>
<comment type="caution">
    <text evidence="1">The sequence shown here is derived from an EMBL/GenBank/DDBJ whole genome shotgun (WGS) entry which is preliminary data.</text>
</comment>
<organism evidence="1 2">
    <name type="scientific">Bifidobacterium callitrichos DSM 23973</name>
    <dbReference type="NCBI Taxonomy" id="1437609"/>
    <lineage>
        <taxon>Bacteria</taxon>
        <taxon>Bacillati</taxon>
        <taxon>Actinomycetota</taxon>
        <taxon>Actinomycetes</taxon>
        <taxon>Bifidobacteriales</taxon>
        <taxon>Bifidobacteriaceae</taxon>
        <taxon>Bifidobacterium</taxon>
    </lineage>
</organism>
<protein>
    <submittedName>
        <fullName evidence="1">Lamb/ycsf family protein</fullName>
    </submittedName>
</protein>
<dbReference type="GO" id="GO:0005975">
    <property type="term" value="P:carbohydrate metabolic process"/>
    <property type="evidence" value="ECO:0007669"/>
    <property type="project" value="InterPro"/>
</dbReference>
<dbReference type="Proteomes" id="UP000029072">
    <property type="component" value="Unassembled WGS sequence"/>
</dbReference>
<dbReference type="AlphaFoldDB" id="A0A087A5H2"/>
<dbReference type="Gene3D" id="3.20.20.370">
    <property type="entry name" value="Glycoside hydrolase/deacetylase"/>
    <property type="match status" value="1"/>
</dbReference>
<dbReference type="eggNOG" id="COG1540">
    <property type="taxonomic scope" value="Bacteria"/>
</dbReference>
<sequence length="54" mass="5403">MLDGTVVAIDGTVVPIAADSVCVHGDSPAAVAMAHAIRERLIADGVTVRAFTAA</sequence>
<dbReference type="InterPro" id="IPR011330">
    <property type="entry name" value="Glyco_hydro/deAcase_b/a-brl"/>
</dbReference>
<reference evidence="1 2" key="1">
    <citation type="submission" date="2014-03" db="EMBL/GenBank/DDBJ databases">
        <title>Genomics of Bifidobacteria.</title>
        <authorList>
            <person name="Ventura M."/>
            <person name="Milani C."/>
            <person name="Lugli G.A."/>
        </authorList>
    </citation>
    <scope>NUCLEOTIDE SEQUENCE [LARGE SCALE GENOMIC DNA]</scope>
    <source>
        <strain evidence="1 2">DSM 23973</strain>
    </source>
</reference>
<dbReference type="InterPro" id="IPR005501">
    <property type="entry name" value="LamB/YcsF/PxpA-like"/>
</dbReference>
<name>A0A087A5H2_9BIFI</name>
<accession>A0A087A5H2</accession>
<gene>
    <name evidence="1" type="ORF">BCAL_1967</name>
</gene>
<evidence type="ECO:0000313" key="1">
    <source>
        <dbReference type="EMBL" id="KFI54022.1"/>
    </source>
</evidence>
<evidence type="ECO:0000313" key="2">
    <source>
        <dbReference type="Proteomes" id="UP000029072"/>
    </source>
</evidence>
<proteinExistence type="predicted"/>
<dbReference type="SUPFAM" id="SSF88713">
    <property type="entry name" value="Glycoside hydrolase/deacetylase"/>
    <property type="match status" value="1"/>
</dbReference>